<name>A0AAX4PIL6_9CHLO</name>
<keyword evidence="1" id="KW-0863">Zinc-finger</keyword>
<feature type="region of interest" description="Disordered" evidence="4">
    <location>
        <begin position="1"/>
        <end position="27"/>
    </location>
</feature>
<keyword evidence="3" id="KW-0175">Coiled coil</keyword>
<dbReference type="AlphaFoldDB" id="A0AAX4PIL6"/>
<feature type="compositionally biased region" description="Acidic residues" evidence="4">
    <location>
        <begin position="605"/>
        <end position="617"/>
    </location>
</feature>
<accession>A0AAX4PIL6</accession>
<feature type="region of interest" description="Disordered" evidence="4">
    <location>
        <begin position="594"/>
        <end position="617"/>
    </location>
</feature>
<keyword evidence="2" id="KW-0862">Zinc</keyword>
<feature type="compositionally biased region" description="Basic and acidic residues" evidence="4">
    <location>
        <begin position="8"/>
        <end position="25"/>
    </location>
</feature>
<evidence type="ECO:0000313" key="5">
    <source>
        <dbReference type="EMBL" id="WZN65676.1"/>
    </source>
</evidence>
<proteinExistence type="predicted"/>
<feature type="compositionally biased region" description="Low complexity" evidence="4">
    <location>
        <begin position="310"/>
        <end position="321"/>
    </location>
</feature>
<reference evidence="5 6" key="1">
    <citation type="submission" date="2024-03" db="EMBL/GenBank/DDBJ databases">
        <title>Complete genome sequence of the green alga Chloropicon roscoffensis RCC1871.</title>
        <authorList>
            <person name="Lemieux C."/>
            <person name="Pombert J.-F."/>
            <person name="Otis C."/>
            <person name="Turmel M."/>
        </authorList>
    </citation>
    <scope>NUCLEOTIDE SEQUENCE [LARGE SCALE GENOMIC DNA]</scope>
    <source>
        <strain evidence="5 6">RCC1871</strain>
    </source>
</reference>
<dbReference type="SUPFAM" id="SSF57903">
    <property type="entry name" value="FYVE/PHD zinc finger"/>
    <property type="match status" value="1"/>
</dbReference>
<feature type="compositionally biased region" description="Low complexity" evidence="4">
    <location>
        <begin position="277"/>
        <end position="287"/>
    </location>
</feature>
<evidence type="ECO:0000256" key="1">
    <source>
        <dbReference type="ARBA" id="ARBA00022771"/>
    </source>
</evidence>
<feature type="compositionally biased region" description="Basic residues" evidence="4">
    <location>
        <begin position="323"/>
        <end position="332"/>
    </location>
</feature>
<dbReference type="InterPro" id="IPR011011">
    <property type="entry name" value="Znf_FYVE_PHD"/>
</dbReference>
<keyword evidence="1" id="KW-0479">Metal-binding</keyword>
<keyword evidence="6" id="KW-1185">Reference proteome</keyword>
<organism evidence="5 6">
    <name type="scientific">Chloropicon roscoffensis</name>
    <dbReference type="NCBI Taxonomy" id="1461544"/>
    <lineage>
        <taxon>Eukaryota</taxon>
        <taxon>Viridiplantae</taxon>
        <taxon>Chlorophyta</taxon>
        <taxon>Chloropicophyceae</taxon>
        <taxon>Chloropicales</taxon>
        <taxon>Chloropicaceae</taxon>
        <taxon>Chloropicon</taxon>
    </lineage>
</organism>
<evidence type="ECO:0000256" key="4">
    <source>
        <dbReference type="SAM" id="MobiDB-lite"/>
    </source>
</evidence>
<feature type="coiled-coil region" evidence="3">
    <location>
        <begin position="362"/>
        <end position="393"/>
    </location>
</feature>
<evidence type="ECO:0000256" key="3">
    <source>
        <dbReference type="SAM" id="Coils"/>
    </source>
</evidence>
<evidence type="ECO:0000313" key="6">
    <source>
        <dbReference type="Proteomes" id="UP001472866"/>
    </source>
</evidence>
<evidence type="ECO:0000256" key="2">
    <source>
        <dbReference type="ARBA" id="ARBA00022833"/>
    </source>
</evidence>
<feature type="region of interest" description="Disordered" evidence="4">
    <location>
        <begin position="259"/>
        <end position="344"/>
    </location>
</feature>
<protein>
    <submittedName>
        <fullName evidence="5">Uncharacterized protein</fullName>
    </submittedName>
</protein>
<sequence length="617" mass="67760">MAQQAMESPKEGREGVGQEKKDGQSRRHGGRLFCTFCKTPFDPEKTKEQAWVSCSYTGAWFHYTCAGVLIDDEGMVRDGRDGFACKEVRGMKKGRKIAEEVAEAVKLSRVLGLEQPQWLRDHLDLQEQKKELEGTKGKGYDIDRKRLRSWDLAVRPLPRPSGALLDALRLVGMRGSHRIEGRMEAAAAGQGTRKRAKPSQPRPVVVVGFDDKSNCHTVWLEDGNGGFEVCGNLTAESSKFSKISKGDLKALEQKVRARGAAELEAPGRGRGKRDRPAGGTAAAATAGLSSPPTPKKAKSISKMTGGGSGAMAATTGPSSSPRPKGKAKAKSKSKADADAGAEEMPSWGLVKKPRAGLSLEGKNRHAGAKAEALRNVENLQDRLKSALEAAMEAGAFVGEGARQVVNDFAEQAKETMKRAEMKEIDMHEKMKQNLRKANMRDEEDPNAEYLREVLRSMMKVDLLGPQCDAEECSMDLYSLRMFQFTENDAHDTMIPCVVRSLAEHPVPKVRICASELMRLGHGIREAVSKVTDSMWLKYIRERDEGREEIGRAWDEAKLVQVNFRVESLISGSSGGKPEVVEVVKVEMREEEGLWGDPNEGVFTESEAEDMAMEEAVT</sequence>
<dbReference type="GO" id="GO:0008270">
    <property type="term" value="F:zinc ion binding"/>
    <property type="evidence" value="ECO:0007669"/>
    <property type="project" value="UniProtKB-KW"/>
</dbReference>
<dbReference type="EMBL" id="CP151513">
    <property type="protein sequence ID" value="WZN65676.1"/>
    <property type="molecule type" value="Genomic_DNA"/>
</dbReference>
<dbReference type="Proteomes" id="UP001472866">
    <property type="component" value="Chromosome 13"/>
</dbReference>
<gene>
    <name evidence="5" type="ORF">HKI87_13g72370</name>
</gene>